<evidence type="ECO:0000256" key="3">
    <source>
        <dbReference type="RuleBase" id="RU000363"/>
    </source>
</evidence>
<dbReference type="EMBL" id="JACBZS010000001">
    <property type="protein sequence ID" value="NYI71621.1"/>
    <property type="molecule type" value="Genomic_DNA"/>
</dbReference>
<comment type="similarity">
    <text evidence="1 3">Belongs to the short-chain dehydrogenases/reductases (SDR) family.</text>
</comment>
<dbReference type="InterPro" id="IPR036291">
    <property type="entry name" value="NAD(P)-bd_dom_sf"/>
</dbReference>
<evidence type="ECO:0000256" key="2">
    <source>
        <dbReference type="ARBA" id="ARBA00023002"/>
    </source>
</evidence>
<dbReference type="PANTHER" id="PTHR42879:SF2">
    <property type="entry name" value="3-OXOACYL-[ACYL-CARRIER-PROTEIN] REDUCTASE FABG"/>
    <property type="match status" value="1"/>
</dbReference>
<dbReference type="Pfam" id="PF00106">
    <property type="entry name" value="adh_short"/>
    <property type="match status" value="1"/>
</dbReference>
<dbReference type="InterPro" id="IPR020904">
    <property type="entry name" value="Sc_DH/Rdtase_CS"/>
</dbReference>
<evidence type="ECO:0000313" key="5">
    <source>
        <dbReference type="EMBL" id="NYI71621.1"/>
    </source>
</evidence>
<dbReference type="PRINTS" id="PR00080">
    <property type="entry name" value="SDRFAMILY"/>
</dbReference>
<feature type="domain" description="Ketoreductase" evidence="4">
    <location>
        <begin position="19"/>
        <end position="196"/>
    </location>
</feature>
<evidence type="ECO:0000313" key="6">
    <source>
        <dbReference type="Proteomes" id="UP000527616"/>
    </source>
</evidence>
<dbReference type="Gene3D" id="3.40.50.720">
    <property type="entry name" value="NAD(P)-binding Rossmann-like Domain"/>
    <property type="match status" value="1"/>
</dbReference>
<organism evidence="5 6">
    <name type="scientific">Naumannella cuiyingiana</name>
    <dbReference type="NCBI Taxonomy" id="1347891"/>
    <lineage>
        <taxon>Bacteria</taxon>
        <taxon>Bacillati</taxon>
        <taxon>Actinomycetota</taxon>
        <taxon>Actinomycetes</taxon>
        <taxon>Propionibacteriales</taxon>
        <taxon>Propionibacteriaceae</taxon>
        <taxon>Naumannella</taxon>
    </lineage>
</organism>
<keyword evidence="2 5" id="KW-0560">Oxidoreductase</keyword>
<accession>A0A7Z0D9T5</accession>
<dbReference type="FunFam" id="3.40.50.720:FF:000173">
    <property type="entry name" value="3-oxoacyl-[acyl-carrier protein] reductase"/>
    <property type="match status" value="1"/>
</dbReference>
<keyword evidence="6" id="KW-1185">Reference proteome</keyword>
<dbReference type="RefSeq" id="WP_179445425.1">
    <property type="nucleotide sequence ID" value="NZ_JACBZS010000001.1"/>
</dbReference>
<evidence type="ECO:0000259" key="4">
    <source>
        <dbReference type="SMART" id="SM00822"/>
    </source>
</evidence>
<dbReference type="InterPro" id="IPR050259">
    <property type="entry name" value="SDR"/>
</dbReference>
<dbReference type="GO" id="GO:0004316">
    <property type="term" value="F:3-oxoacyl-[acyl-carrier-protein] reductase (NADPH) activity"/>
    <property type="evidence" value="ECO:0007669"/>
    <property type="project" value="UniProtKB-EC"/>
</dbReference>
<evidence type="ECO:0000256" key="1">
    <source>
        <dbReference type="ARBA" id="ARBA00006484"/>
    </source>
</evidence>
<reference evidence="5 6" key="1">
    <citation type="submission" date="2020-07" db="EMBL/GenBank/DDBJ databases">
        <title>Sequencing the genomes of 1000 actinobacteria strains.</title>
        <authorList>
            <person name="Klenk H.-P."/>
        </authorList>
    </citation>
    <scope>NUCLEOTIDE SEQUENCE [LARGE SCALE GENOMIC DNA]</scope>
    <source>
        <strain evidence="5 6">DSM 103164</strain>
    </source>
</reference>
<dbReference type="GO" id="GO:0032787">
    <property type="term" value="P:monocarboxylic acid metabolic process"/>
    <property type="evidence" value="ECO:0007669"/>
    <property type="project" value="UniProtKB-ARBA"/>
</dbReference>
<dbReference type="AlphaFoldDB" id="A0A7Z0D9T5"/>
<name>A0A7Z0D9T5_9ACTN</name>
<dbReference type="Proteomes" id="UP000527616">
    <property type="component" value="Unassembled WGS sequence"/>
</dbReference>
<dbReference type="InterPro" id="IPR002347">
    <property type="entry name" value="SDR_fam"/>
</dbReference>
<dbReference type="PANTHER" id="PTHR42879">
    <property type="entry name" value="3-OXOACYL-(ACYL-CARRIER-PROTEIN) REDUCTASE"/>
    <property type="match status" value="1"/>
</dbReference>
<comment type="caution">
    <text evidence="5">The sequence shown here is derived from an EMBL/GenBank/DDBJ whole genome shotgun (WGS) entry which is preliminary data.</text>
</comment>
<dbReference type="EC" id="1.1.1.100" evidence="5"/>
<dbReference type="SUPFAM" id="SSF51735">
    <property type="entry name" value="NAD(P)-binding Rossmann-fold domains"/>
    <property type="match status" value="1"/>
</dbReference>
<protein>
    <submittedName>
        <fullName evidence="5">3-oxoacyl-[acyl-carrier protein] reductase</fullName>
        <ecNumber evidence="5">1.1.1.100</ecNumber>
    </submittedName>
</protein>
<dbReference type="PRINTS" id="PR00081">
    <property type="entry name" value="GDHRDH"/>
</dbReference>
<dbReference type="PROSITE" id="PS00061">
    <property type="entry name" value="ADH_SHORT"/>
    <property type="match status" value="1"/>
</dbReference>
<dbReference type="SMART" id="SM00822">
    <property type="entry name" value="PKS_KR"/>
    <property type="match status" value="1"/>
</dbReference>
<gene>
    <name evidence="5" type="ORF">GGQ54_002181</name>
</gene>
<dbReference type="InterPro" id="IPR057326">
    <property type="entry name" value="KR_dom"/>
</dbReference>
<sequence length="256" mass="27055">MTAAPAPAPRGVGERPESPVALVTGASGGFGAAVAEFLDRAGCRIVLHYNRSAEQARQVSSRLSNNSLVAQADITDWDSVQGLHDRITAELGGVDILINNAAMRSDALMMNQAPDVWSTVIQTNLLGTFHMSRAVLPGMVRRRWGRIVNVVSPSALVATAGQTAYAASKSGVIALTRTLATECGRRGVTVNAVSPGFMETRMTADATEKFRRDLAAKLPIPRLTTPLEAAPAIKVFLDNDYITGQVLSVDGGVSLT</sequence>
<proteinExistence type="inferred from homology"/>